<dbReference type="Proteomes" id="UP000730481">
    <property type="component" value="Unassembled WGS sequence"/>
</dbReference>
<feature type="chain" id="PRO_5040407230" description="Extracellular membrane protein CFEM domain-containing protein" evidence="1">
    <location>
        <begin position="20"/>
        <end position="144"/>
    </location>
</feature>
<name>A0A9P5DLY5_9HYPO</name>
<accession>A0A9P5DLY5</accession>
<reference evidence="2" key="1">
    <citation type="journal article" date="2017" name="Mycologia">
        <title>Fusarium algeriense, sp. nov., a novel toxigenic crown rot pathogen of durum wheat from Algeria is nested in the Fusarium burgessii species complex.</title>
        <authorList>
            <person name="Laraba I."/>
            <person name="Keddad A."/>
            <person name="Boureghda H."/>
            <person name="Abdallah N."/>
            <person name="Vaughan M.M."/>
            <person name="Proctor R.H."/>
            <person name="Busman M."/>
            <person name="O'Donnell K."/>
        </authorList>
    </citation>
    <scope>NUCLEOTIDE SEQUENCE</scope>
    <source>
        <strain evidence="2">NRRL 25174</strain>
    </source>
</reference>
<proteinExistence type="predicted"/>
<evidence type="ECO:0000256" key="1">
    <source>
        <dbReference type="SAM" id="SignalP"/>
    </source>
</evidence>
<protein>
    <recommendedName>
        <fullName evidence="4">Extracellular membrane protein CFEM domain-containing protein</fullName>
    </recommendedName>
</protein>
<keyword evidence="3" id="KW-1185">Reference proteome</keyword>
<evidence type="ECO:0000313" key="2">
    <source>
        <dbReference type="EMBL" id="KAF4332247.1"/>
    </source>
</evidence>
<dbReference type="OrthoDB" id="4965074at2759"/>
<dbReference type="AlphaFoldDB" id="A0A9P5DLY5"/>
<evidence type="ECO:0008006" key="4">
    <source>
        <dbReference type="Google" id="ProtNLM"/>
    </source>
</evidence>
<keyword evidence="1" id="KW-0732">Signal</keyword>
<organism evidence="2 3">
    <name type="scientific">Fusarium beomiforme</name>
    <dbReference type="NCBI Taxonomy" id="44412"/>
    <lineage>
        <taxon>Eukaryota</taxon>
        <taxon>Fungi</taxon>
        <taxon>Dikarya</taxon>
        <taxon>Ascomycota</taxon>
        <taxon>Pezizomycotina</taxon>
        <taxon>Sordariomycetes</taxon>
        <taxon>Hypocreomycetidae</taxon>
        <taxon>Hypocreales</taxon>
        <taxon>Nectriaceae</taxon>
        <taxon>Fusarium</taxon>
        <taxon>Fusarium burgessii species complex</taxon>
    </lineage>
</organism>
<gene>
    <name evidence="2" type="ORF">FBEOM_13967</name>
</gene>
<comment type="caution">
    <text evidence="2">The sequence shown here is derived from an EMBL/GenBank/DDBJ whole genome shotgun (WGS) entry which is preliminary data.</text>
</comment>
<sequence>MKFSALISVFATSATLVSADSRLQVRVPDGSVNHLKAHLKARDAGCPRPMCQPPANEKPGDAPACASTYEECEFDQFPCTDHMTPKWTDTHHCYCILATKKAMDAYCQEQGFKHGHNPFKYYYAVQCLGPANDQDFDLNVYNDE</sequence>
<feature type="signal peptide" evidence="1">
    <location>
        <begin position="1"/>
        <end position="19"/>
    </location>
</feature>
<evidence type="ECO:0000313" key="3">
    <source>
        <dbReference type="Proteomes" id="UP000730481"/>
    </source>
</evidence>
<dbReference type="EMBL" id="PVQB02001124">
    <property type="protein sequence ID" value="KAF4332247.1"/>
    <property type="molecule type" value="Genomic_DNA"/>
</dbReference>
<reference evidence="2" key="2">
    <citation type="submission" date="2020-02" db="EMBL/GenBank/DDBJ databases">
        <title>Identification and distribution of gene clusters putatively required for synthesis of sphingolipid metabolism inhibitors in phylogenetically diverse species of the filamentous fungus Fusarium.</title>
        <authorList>
            <person name="Kim H.-S."/>
            <person name="Busman M."/>
            <person name="Brown D.W."/>
            <person name="Divon H."/>
            <person name="Uhlig S."/>
            <person name="Proctor R.H."/>
        </authorList>
    </citation>
    <scope>NUCLEOTIDE SEQUENCE</scope>
    <source>
        <strain evidence="2">NRRL 25174</strain>
    </source>
</reference>